<dbReference type="SUPFAM" id="SSF48726">
    <property type="entry name" value="Immunoglobulin"/>
    <property type="match status" value="4"/>
</dbReference>
<evidence type="ECO:0000313" key="13">
    <source>
        <dbReference type="EMBL" id="CAJ1065030.1"/>
    </source>
</evidence>
<dbReference type="EMBL" id="OY660873">
    <property type="protein sequence ID" value="CAJ1065030.1"/>
    <property type="molecule type" value="Genomic_DNA"/>
</dbReference>
<keyword evidence="6 10" id="KW-0472">Membrane</keyword>
<feature type="domain" description="Ig-like" evidence="12">
    <location>
        <begin position="536"/>
        <end position="629"/>
    </location>
</feature>
<dbReference type="AlphaFoldDB" id="A0AAV1FV08"/>
<gene>
    <name evidence="13" type="ORF">XNOV1_A021846</name>
</gene>
<evidence type="ECO:0000256" key="8">
    <source>
        <dbReference type="ARBA" id="ARBA00023180"/>
    </source>
</evidence>
<dbReference type="GO" id="GO:0016020">
    <property type="term" value="C:membrane"/>
    <property type="evidence" value="ECO:0007669"/>
    <property type="project" value="UniProtKB-SubCell"/>
</dbReference>
<organism evidence="13 14">
    <name type="scientific">Xyrichtys novacula</name>
    <name type="common">Pearly razorfish</name>
    <name type="synonym">Hemipteronotus novacula</name>
    <dbReference type="NCBI Taxonomy" id="13765"/>
    <lineage>
        <taxon>Eukaryota</taxon>
        <taxon>Metazoa</taxon>
        <taxon>Chordata</taxon>
        <taxon>Craniata</taxon>
        <taxon>Vertebrata</taxon>
        <taxon>Euteleostomi</taxon>
        <taxon>Actinopterygii</taxon>
        <taxon>Neopterygii</taxon>
        <taxon>Teleostei</taxon>
        <taxon>Neoteleostei</taxon>
        <taxon>Acanthomorphata</taxon>
        <taxon>Eupercaria</taxon>
        <taxon>Labriformes</taxon>
        <taxon>Labridae</taxon>
        <taxon>Xyrichtys</taxon>
    </lineage>
</organism>
<feature type="compositionally biased region" description="Polar residues" evidence="9">
    <location>
        <begin position="575"/>
        <end position="584"/>
    </location>
</feature>
<dbReference type="InterPro" id="IPR007110">
    <property type="entry name" value="Ig-like_dom"/>
</dbReference>
<reference evidence="13" key="1">
    <citation type="submission" date="2023-08" db="EMBL/GenBank/DDBJ databases">
        <authorList>
            <person name="Alioto T."/>
            <person name="Alioto T."/>
            <person name="Gomez Garrido J."/>
        </authorList>
    </citation>
    <scope>NUCLEOTIDE SEQUENCE</scope>
</reference>
<comment type="similarity">
    <text evidence="2">Belongs to the nectin family.</text>
</comment>
<protein>
    <submittedName>
        <fullName evidence="13">Uncharacterized protein si:ch211-149e23.4 isoform X1</fullName>
    </submittedName>
</protein>
<keyword evidence="10" id="KW-1133">Transmembrane helix</keyword>
<feature type="transmembrane region" description="Helical" evidence="10">
    <location>
        <begin position="835"/>
        <end position="862"/>
    </location>
</feature>
<evidence type="ECO:0000259" key="12">
    <source>
        <dbReference type="PROSITE" id="PS50835"/>
    </source>
</evidence>
<dbReference type="InterPro" id="IPR003599">
    <property type="entry name" value="Ig_sub"/>
</dbReference>
<comment type="subcellular location">
    <subcellularLocation>
        <location evidence="1">Membrane</location>
        <topology evidence="1">Single-pass membrane protein</topology>
    </subcellularLocation>
</comment>
<keyword evidence="8" id="KW-0325">Glycoprotein</keyword>
<name>A0AAV1FV08_XYRNO</name>
<dbReference type="GO" id="GO:0007156">
    <property type="term" value="P:homophilic cell adhesion via plasma membrane adhesion molecules"/>
    <property type="evidence" value="ECO:0007669"/>
    <property type="project" value="TreeGrafter"/>
</dbReference>
<dbReference type="PROSITE" id="PS50835">
    <property type="entry name" value="IG_LIKE"/>
    <property type="match status" value="5"/>
</dbReference>
<dbReference type="InterPro" id="IPR013162">
    <property type="entry name" value="CD80_C2-set"/>
</dbReference>
<dbReference type="PANTHER" id="PTHR23277">
    <property type="entry name" value="NECTIN-RELATED"/>
    <property type="match status" value="1"/>
</dbReference>
<evidence type="ECO:0000256" key="6">
    <source>
        <dbReference type="ARBA" id="ARBA00023136"/>
    </source>
</evidence>
<dbReference type="InterPro" id="IPR036179">
    <property type="entry name" value="Ig-like_dom_sf"/>
</dbReference>
<keyword evidence="4" id="KW-0677">Repeat</keyword>
<keyword evidence="5" id="KW-0130">Cell adhesion</keyword>
<dbReference type="GO" id="GO:0005912">
    <property type="term" value="C:adherens junction"/>
    <property type="evidence" value="ECO:0007669"/>
    <property type="project" value="TreeGrafter"/>
</dbReference>
<evidence type="ECO:0000256" key="11">
    <source>
        <dbReference type="SAM" id="SignalP"/>
    </source>
</evidence>
<feature type="domain" description="Ig-like" evidence="12">
    <location>
        <begin position="441"/>
        <end position="529"/>
    </location>
</feature>
<dbReference type="SMART" id="SM00409">
    <property type="entry name" value="IG"/>
    <property type="match status" value="3"/>
</dbReference>
<accession>A0AAV1FV08</accession>
<evidence type="ECO:0000256" key="1">
    <source>
        <dbReference type="ARBA" id="ARBA00004167"/>
    </source>
</evidence>
<evidence type="ECO:0000256" key="7">
    <source>
        <dbReference type="ARBA" id="ARBA00023157"/>
    </source>
</evidence>
<keyword evidence="10" id="KW-0812">Transmembrane</keyword>
<dbReference type="Proteomes" id="UP001178508">
    <property type="component" value="Chromosome 10"/>
</dbReference>
<dbReference type="InterPro" id="IPR013783">
    <property type="entry name" value="Ig-like_fold"/>
</dbReference>
<evidence type="ECO:0000256" key="4">
    <source>
        <dbReference type="ARBA" id="ARBA00022737"/>
    </source>
</evidence>
<feature type="domain" description="Ig-like" evidence="12">
    <location>
        <begin position="239"/>
        <end position="326"/>
    </location>
</feature>
<evidence type="ECO:0000256" key="5">
    <source>
        <dbReference type="ARBA" id="ARBA00022889"/>
    </source>
</evidence>
<evidence type="ECO:0000256" key="2">
    <source>
        <dbReference type="ARBA" id="ARBA00007810"/>
    </source>
</evidence>
<dbReference type="InterPro" id="IPR051427">
    <property type="entry name" value="Nectin/Nectin-like"/>
</dbReference>
<evidence type="ECO:0000256" key="3">
    <source>
        <dbReference type="ARBA" id="ARBA00022729"/>
    </source>
</evidence>
<evidence type="ECO:0000256" key="10">
    <source>
        <dbReference type="SAM" id="Phobius"/>
    </source>
</evidence>
<dbReference type="Pfam" id="PF08205">
    <property type="entry name" value="C2-set_2"/>
    <property type="match status" value="3"/>
</dbReference>
<feature type="domain" description="Ig-like" evidence="12">
    <location>
        <begin position="136"/>
        <end position="229"/>
    </location>
</feature>
<feature type="region of interest" description="Disordered" evidence="9">
    <location>
        <begin position="574"/>
        <end position="594"/>
    </location>
</feature>
<dbReference type="GO" id="GO:0007157">
    <property type="term" value="P:heterophilic cell-cell adhesion via plasma membrane cell adhesion molecules"/>
    <property type="evidence" value="ECO:0007669"/>
    <property type="project" value="TreeGrafter"/>
</dbReference>
<keyword evidence="7" id="KW-1015">Disulfide bond</keyword>
<evidence type="ECO:0000313" key="14">
    <source>
        <dbReference type="Proteomes" id="UP001178508"/>
    </source>
</evidence>
<feature type="signal peptide" evidence="11">
    <location>
        <begin position="1"/>
        <end position="18"/>
    </location>
</feature>
<keyword evidence="3 11" id="KW-0732">Signal</keyword>
<feature type="chain" id="PRO_5043426872" evidence="11">
    <location>
        <begin position="19"/>
        <end position="920"/>
    </location>
</feature>
<proteinExistence type="inferred from homology"/>
<dbReference type="Gene3D" id="2.60.40.10">
    <property type="entry name" value="Immunoglobulins"/>
    <property type="match status" value="6"/>
</dbReference>
<feature type="domain" description="Ig-like" evidence="12">
    <location>
        <begin position="28"/>
        <end position="131"/>
    </location>
</feature>
<dbReference type="PANTHER" id="PTHR23277:SF107">
    <property type="entry name" value="HEMICENTIN-1"/>
    <property type="match status" value="1"/>
</dbReference>
<keyword evidence="14" id="KW-1185">Reference proteome</keyword>
<sequence length="920" mass="101456">MRCSGLLTLVLVLNVAHCLEVQGPGGTPILEITRNITAVLGEDVYLRCEYVGESEILTALWKRQINSKVKSKPLAGFKDDAPFSRHPDISEPESVTNLTVKMNVSSVNVEGEYICEFESEEAFYSDSALITVVAQPEIQTQVNAEITNSTHYQSVSCSAVGGRPLPKISWLVDGRPPTDHLFTTDINETVHTNGTTTLSSVLHFPTHLQDEDSIMCVVQHPTLPSPTFTTVRVETYARPNVTTKAEMVQRGGSDFWVVSCISSGGRPDTRISLALNGEEELQRENDTDSDTQTSSVLLPVSLYEGHNITCLFDHPKFTHTVSRVITLPSLHISGIKLLHSELPNNGDDFQNMESLELQEGQRDTTIHLQVSGNVPRYNITCKKDDGPLSEDVEVIGGNLTFQGAVGFQHAGLYECFLSYRHLQAALKFNVTVQPRVLQPVPPVIRLDMQTKDGHRVIECSAADAVPAANMSWLLPEGVSEVSWFNFTSHNGSHSVRGVLLLPACSPRELSAECVINHPAFEEPQNRSVTLPLCAHPNITINISTEWEGGDEYTEVECSVESVFTAANITWHVGDTDNSIPSGSETETRSDGSVSSRSSVHFLSSLYSGHSLTCMVEHPSLEAAETRTIHIPLHKAPQLSVSVVRQKDSPLWLAVCDCRGEGVGANLAWVLPENAKEQTSLHSESEGRVLKARLTYQFPLTLHEGQNLTCVYRLKHGATEQKTIHIPKYHISSLRVLNHTTPLQDRHGGEPVVHRLSLDANHHNQRILLKVKGNVPEYNLECKRSDGAFVQMDGAAMVFPSEPTELDEGLYTCRASFYHHSTTVKIQVEVSCQDRLFALMTIICMSTALAILLILMVTLWVCCKRASSPNYKKRESLAALTTLVQEPSSPVSKNPPETGKDSKEYAHLISYSIVIDVKSNV</sequence>
<evidence type="ECO:0000256" key="9">
    <source>
        <dbReference type="SAM" id="MobiDB-lite"/>
    </source>
</evidence>